<keyword evidence="2" id="KW-1185">Reference proteome</keyword>
<name>A0A3E0DWQ1_9BACT</name>
<protein>
    <submittedName>
        <fullName evidence="1">Uncharacterized protein</fullName>
    </submittedName>
</protein>
<dbReference type="AlphaFoldDB" id="A0A3E0DWQ1"/>
<dbReference type="Proteomes" id="UP000256405">
    <property type="component" value="Unassembled WGS sequence"/>
</dbReference>
<gene>
    <name evidence="1" type="ORF">C8N25_10625</name>
</gene>
<sequence>MTNQWLFRQIYVNLSANVTQNDANSHMAHPLKKGSRINLKIT</sequence>
<proteinExistence type="predicted"/>
<organism evidence="1 2">
    <name type="scientific">Algoriphagus antarcticus</name>
    <dbReference type="NCBI Taxonomy" id="238540"/>
    <lineage>
        <taxon>Bacteria</taxon>
        <taxon>Pseudomonadati</taxon>
        <taxon>Bacteroidota</taxon>
        <taxon>Cytophagia</taxon>
        <taxon>Cytophagales</taxon>
        <taxon>Cyclobacteriaceae</taxon>
        <taxon>Algoriphagus</taxon>
    </lineage>
</organism>
<comment type="caution">
    <text evidence="1">The sequence shown here is derived from an EMBL/GenBank/DDBJ whole genome shotgun (WGS) entry which is preliminary data.</text>
</comment>
<accession>A0A3E0DWQ1</accession>
<evidence type="ECO:0000313" key="2">
    <source>
        <dbReference type="Proteomes" id="UP000256405"/>
    </source>
</evidence>
<evidence type="ECO:0000313" key="1">
    <source>
        <dbReference type="EMBL" id="REG90527.1"/>
    </source>
</evidence>
<dbReference type="EMBL" id="QUNF01000006">
    <property type="protein sequence ID" value="REG90527.1"/>
    <property type="molecule type" value="Genomic_DNA"/>
</dbReference>
<reference evidence="1 2" key="1">
    <citation type="submission" date="2018-08" db="EMBL/GenBank/DDBJ databases">
        <title>Genomic Encyclopedia of Archaeal and Bacterial Type Strains, Phase II (KMG-II): from individual species to whole genera.</title>
        <authorList>
            <person name="Goeker M."/>
        </authorList>
    </citation>
    <scope>NUCLEOTIDE SEQUENCE [LARGE SCALE GENOMIC DNA]</scope>
    <source>
        <strain evidence="1 2">DSM 15986</strain>
    </source>
</reference>